<protein>
    <submittedName>
        <fullName evidence="3">Phosphoesterase domain-containing protein</fullName>
    </submittedName>
</protein>
<evidence type="ECO:0000313" key="3">
    <source>
        <dbReference type="EMBL" id="KKP65696.1"/>
    </source>
</evidence>
<evidence type="ECO:0000259" key="2">
    <source>
        <dbReference type="Pfam" id="PF01368"/>
    </source>
</evidence>
<feature type="domain" description="DDH" evidence="2">
    <location>
        <begin position="23"/>
        <end position="212"/>
    </location>
</feature>
<dbReference type="SUPFAM" id="SSF64182">
    <property type="entry name" value="DHH phosphoesterases"/>
    <property type="match status" value="1"/>
</dbReference>
<dbReference type="PANTHER" id="PTHR47618">
    <property type="entry name" value="BIFUNCTIONAL OLIGORIBONUCLEASE AND PAP PHOSPHATASE NRNA"/>
    <property type="match status" value="1"/>
</dbReference>
<dbReference type="PANTHER" id="PTHR47618:SF1">
    <property type="entry name" value="BIFUNCTIONAL OLIGORIBONUCLEASE AND PAP PHOSPHATASE NRNA"/>
    <property type="match status" value="1"/>
</dbReference>
<feature type="compositionally biased region" description="Polar residues" evidence="1">
    <location>
        <begin position="292"/>
        <end position="303"/>
    </location>
</feature>
<dbReference type="InterPro" id="IPR038763">
    <property type="entry name" value="DHH_sf"/>
</dbReference>
<proteinExistence type="predicted"/>
<dbReference type="AlphaFoldDB" id="A0A0G0BPX9"/>
<reference evidence="3 4" key="1">
    <citation type="journal article" date="2015" name="Nature">
        <title>rRNA introns, odd ribosomes, and small enigmatic genomes across a large radiation of phyla.</title>
        <authorList>
            <person name="Brown C.T."/>
            <person name="Hug L.A."/>
            <person name="Thomas B.C."/>
            <person name="Sharon I."/>
            <person name="Castelle C.J."/>
            <person name="Singh A."/>
            <person name="Wilkins M.J."/>
            <person name="Williams K.H."/>
            <person name="Banfield J.F."/>
        </authorList>
    </citation>
    <scope>NUCLEOTIDE SEQUENCE [LARGE SCALE GENOMIC DNA]</scope>
</reference>
<dbReference type="InterPro" id="IPR001667">
    <property type="entry name" value="DDH_dom"/>
</dbReference>
<feature type="region of interest" description="Disordered" evidence="1">
    <location>
        <begin position="281"/>
        <end position="318"/>
    </location>
</feature>
<dbReference type="Pfam" id="PF01368">
    <property type="entry name" value="DHH"/>
    <property type="match status" value="1"/>
</dbReference>
<dbReference type="EMBL" id="LBPX01000046">
    <property type="protein sequence ID" value="KKP65696.1"/>
    <property type="molecule type" value="Genomic_DNA"/>
</dbReference>
<dbReference type="Proteomes" id="UP000034127">
    <property type="component" value="Unassembled WGS sequence"/>
</dbReference>
<gene>
    <name evidence="3" type="ORF">UR63_C0046G0007</name>
</gene>
<comment type="caution">
    <text evidence="3">The sequence shown here is derived from an EMBL/GenBank/DDBJ whole genome shotgun (WGS) entry which is preliminary data.</text>
</comment>
<sequence length="318" mass="34557">MDNNHNTLARIHEVLNKGVSGVIVLPNNPTTDAIAASTSLYLGLTKMGKNVSIASSSKPVSDMTAADKIQNNIGAGGDSLMISFPYSDGSIDKVDYNIQGENFNLVITPRPGFSKLDPQAVNYSYTGGTVDFIIVVDSPTLNSLGTIYTENQHQFTGHDIINIDRHLTNAFFGTVNFVNKTISSVSELILSILEDLKIEIDKDMATNLYSGIAASTNNFTSYSVNADTFENIATLLRHGAIKKIIKKPAPPVVNQRVLSQNRPQAQAPKMSFSGAIESQPITPIEKVEQEKQPSQQGFEQKSPSDWLKPKIFKNGGLI</sequence>
<evidence type="ECO:0000313" key="4">
    <source>
        <dbReference type="Proteomes" id="UP000034127"/>
    </source>
</evidence>
<accession>A0A0G0BPX9</accession>
<name>A0A0G0BPX9_9BACT</name>
<evidence type="ECO:0000256" key="1">
    <source>
        <dbReference type="SAM" id="MobiDB-lite"/>
    </source>
</evidence>
<dbReference type="Gene3D" id="3.90.1640.10">
    <property type="entry name" value="inorganic pyrophosphatase (n-terminal core)"/>
    <property type="match status" value="1"/>
</dbReference>
<dbReference type="InterPro" id="IPR051319">
    <property type="entry name" value="Oligoribo/pAp-PDE_c-di-AMP_PDE"/>
</dbReference>
<organism evidence="3 4">
    <name type="scientific">Candidatus Roizmanbacteria bacterium GW2011_GWC2_35_12</name>
    <dbReference type="NCBI Taxonomy" id="1618485"/>
    <lineage>
        <taxon>Bacteria</taxon>
        <taxon>Candidatus Roizmaniibacteriota</taxon>
    </lineage>
</organism>